<accession>A0A3Q2VHR4</accession>
<dbReference type="OrthoDB" id="3246549at2759"/>
<dbReference type="GeneTree" id="ENSGT00940000165522"/>
<feature type="repeat" description="ANK" evidence="6">
    <location>
        <begin position="85"/>
        <end position="117"/>
    </location>
</feature>
<evidence type="ECO:0000313" key="9">
    <source>
        <dbReference type="Ensembl" id="ENSHBUP00000011237.1"/>
    </source>
</evidence>
<reference evidence="9" key="2">
    <citation type="submission" date="2025-09" db="UniProtKB">
        <authorList>
            <consortium name="Ensembl"/>
        </authorList>
    </citation>
    <scope>IDENTIFICATION</scope>
</reference>
<dbReference type="FunFam" id="1.10.750.20:FF:000001">
    <property type="entry name" value="Ankyrin repeat and SOCS box containing 1"/>
    <property type="match status" value="1"/>
</dbReference>
<name>A0A3Q2VHR4_HAPBU</name>
<keyword evidence="5 6" id="KW-0040">ANK repeat</keyword>
<keyword evidence="3" id="KW-0677">Repeat</keyword>
<dbReference type="PROSITE" id="PS50088">
    <property type="entry name" value="ANK_REPEAT"/>
    <property type="match status" value="5"/>
</dbReference>
<comment type="similarity">
    <text evidence="2">Belongs to the ankyrin SOCS box (ASB) family.</text>
</comment>
<dbReference type="OMA" id="CKRGNSH"/>
<dbReference type="PROSITE" id="PS50297">
    <property type="entry name" value="ANK_REP_REGION"/>
    <property type="match status" value="4"/>
</dbReference>
<dbReference type="InterPro" id="IPR002110">
    <property type="entry name" value="Ankyrin_rpt"/>
</dbReference>
<dbReference type="GO" id="GO:0016567">
    <property type="term" value="P:protein ubiquitination"/>
    <property type="evidence" value="ECO:0007669"/>
    <property type="project" value="UniProtKB-UniPathway"/>
</dbReference>
<dbReference type="RefSeq" id="XP_005951249.1">
    <property type="nucleotide sequence ID" value="XM_005951187.3"/>
</dbReference>
<dbReference type="SUPFAM" id="SSF48403">
    <property type="entry name" value="Ankyrin repeat"/>
    <property type="match status" value="1"/>
</dbReference>
<sequence length="350" mass="37740">MAMCPERKQTSSANHKTPSSPSSFPSCCCLQYCSGVRSSRNMLPGPCGATEVSRKRGAEPGLLPRHVSERKRACWGILTSQGSWADRSPLHEAASQGRLLALRTLLAQGYHANIVTIDHVTPLHEACLSGHVACVRALLNAGANVNAATIDGVTPLYNCCTSGSVSCVELLLQSGAHTRAHHTHFPSALHEACKRGNSHCVEALLSHGADPDYEVSHLGSPLYVSCLHRHTACSKVLLHRGADVSVGRGCDSPLHAAVRQDSADQVSLLLDYGANTNFRDSNNQRPVELAPPGGKTHQLLLAFEASPRSLCQLCRLQIRNLIGRSRLNLLPVLPLPGLLTHYLDYRSNEQ</sequence>
<dbReference type="PANTHER" id="PTHR24136">
    <property type="entry name" value="SOWAH (DROSOPHILA) HOMOLOG"/>
    <property type="match status" value="1"/>
</dbReference>
<dbReference type="Pfam" id="PF00023">
    <property type="entry name" value="Ank"/>
    <property type="match status" value="1"/>
</dbReference>
<feature type="repeat" description="ANK" evidence="6">
    <location>
        <begin position="118"/>
        <end position="150"/>
    </location>
</feature>
<feature type="region of interest" description="Disordered" evidence="7">
    <location>
        <begin position="1"/>
        <end position="24"/>
    </location>
</feature>
<dbReference type="GeneID" id="102292779"/>
<dbReference type="SMART" id="SM00248">
    <property type="entry name" value="ANK"/>
    <property type="match status" value="6"/>
</dbReference>
<dbReference type="UniPathway" id="UPA00143"/>
<dbReference type="Ensembl" id="ENSHBUT00000018369.1">
    <property type="protein sequence ID" value="ENSHBUP00000011237.1"/>
    <property type="gene ID" value="ENSHBUG00000012842.1"/>
</dbReference>
<evidence type="ECO:0000256" key="5">
    <source>
        <dbReference type="ARBA" id="ARBA00023043"/>
    </source>
</evidence>
<comment type="pathway">
    <text evidence="1">Protein modification; protein ubiquitination.</text>
</comment>
<dbReference type="GO" id="GO:0035556">
    <property type="term" value="P:intracellular signal transduction"/>
    <property type="evidence" value="ECO:0007669"/>
    <property type="project" value="InterPro"/>
</dbReference>
<evidence type="ECO:0000256" key="7">
    <source>
        <dbReference type="SAM" id="MobiDB-lite"/>
    </source>
</evidence>
<dbReference type="Pfam" id="PF12796">
    <property type="entry name" value="Ank_2"/>
    <property type="match status" value="2"/>
</dbReference>
<dbReference type="PROSITE" id="PS50225">
    <property type="entry name" value="SOCS"/>
    <property type="match status" value="1"/>
</dbReference>
<dbReference type="PANTHER" id="PTHR24136:SF18">
    <property type="entry name" value="ANKYRIN REPEAT AND SOCS BOX PROTEIN 5"/>
    <property type="match status" value="1"/>
</dbReference>
<evidence type="ECO:0000256" key="2">
    <source>
        <dbReference type="ARBA" id="ARBA00005949"/>
    </source>
</evidence>
<protein>
    <submittedName>
        <fullName evidence="9">Ankyrin repeat and SOCS box protein 5-like</fullName>
    </submittedName>
</protein>
<dbReference type="Proteomes" id="UP000264840">
    <property type="component" value="Unplaced"/>
</dbReference>
<dbReference type="Gene3D" id="1.25.40.20">
    <property type="entry name" value="Ankyrin repeat-containing domain"/>
    <property type="match status" value="1"/>
</dbReference>
<reference evidence="9" key="1">
    <citation type="submission" date="2025-08" db="UniProtKB">
        <authorList>
            <consortium name="Ensembl"/>
        </authorList>
    </citation>
    <scope>IDENTIFICATION</scope>
</reference>
<dbReference type="InterPro" id="IPR036036">
    <property type="entry name" value="SOCS_box-like_dom_sf"/>
</dbReference>
<evidence type="ECO:0000256" key="4">
    <source>
        <dbReference type="ARBA" id="ARBA00022786"/>
    </source>
</evidence>
<evidence type="ECO:0000259" key="8">
    <source>
        <dbReference type="PROSITE" id="PS50225"/>
    </source>
</evidence>
<dbReference type="AlphaFoldDB" id="A0A3Q2VHR4"/>
<dbReference type="GO" id="GO:0045732">
    <property type="term" value="P:positive regulation of protein catabolic process"/>
    <property type="evidence" value="ECO:0007669"/>
    <property type="project" value="TreeGrafter"/>
</dbReference>
<evidence type="ECO:0000313" key="10">
    <source>
        <dbReference type="Proteomes" id="UP000264840"/>
    </source>
</evidence>
<dbReference type="InterPro" id="IPR001496">
    <property type="entry name" value="SOCS_box"/>
</dbReference>
<dbReference type="Gene3D" id="1.10.750.20">
    <property type="entry name" value="SOCS box"/>
    <property type="match status" value="1"/>
</dbReference>
<dbReference type="Pfam" id="PF07525">
    <property type="entry name" value="SOCS_box"/>
    <property type="match status" value="1"/>
</dbReference>
<feature type="repeat" description="ANK" evidence="6">
    <location>
        <begin position="249"/>
        <end position="281"/>
    </location>
</feature>
<dbReference type="FunFam" id="1.25.40.20:FF:000016">
    <property type="entry name" value="Ankyrin repeat and SOCS box containing 5"/>
    <property type="match status" value="1"/>
</dbReference>
<evidence type="ECO:0000256" key="3">
    <source>
        <dbReference type="ARBA" id="ARBA00022737"/>
    </source>
</evidence>
<keyword evidence="10" id="KW-1185">Reference proteome</keyword>
<dbReference type="SMART" id="SM00969">
    <property type="entry name" value="SOCS_box"/>
    <property type="match status" value="1"/>
</dbReference>
<evidence type="ECO:0000256" key="6">
    <source>
        <dbReference type="PROSITE-ProRule" id="PRU00023"/>
    </source>
</evidence>
<feature type="repeat" description="ANK" evidence="6">
    <location>
        <begin position="151"/>
        <end position="183"/>
    </location>
</feature>
<dbReference type="InterPro" id="IPR036770">
    <property type="entry name" value="Ankyrin_rpt-contain_sf"/>
</dbReference>
<feature type="repeat" description="ANK" evidence="6">
    <location>
        <begin position="184"/>
        <end position="216"/>
    </location>
</feature>
<dbReference type="SUPFAM" id="SSF158235">
    <property type="entry name" value="SOCS box-like"/>
    <property type="match status" value="1"/>
</dbReference>
<evidence type="ECO:0000256" key="1">
    <source>
        <dbReference type="ARBA" id="ARBA00004906"/>
    </source>
</evidence>
<proteinExistence type="inferred from homology"/>
<dbReference type="STRING" id="8153.ENSHBUP00000011237"/>
<keyword evidence="4" id="KW-0833">Ubl conjugation pathway</keyword>
<feature type="domain" description="SOCS box" evidence="8">
    <location>
        <begin position="301"/>
        <end position="349"/>
    </location>
</feature>
<organism evidence="9 10">
    <name type="scientific">Haplochromis burtoni</name>
    <name type="common">Burton's mouthbrooder</name>
    <name type="synonym">Chromis burtoni</name>
    <dbReference type="NCBI Taxonomy" id="8153"/>
    <lineage>
        <taxon>Eukaryota</taxon>
        <taxon>Metazoa</taxon>
        <taxon>Chordata</taxon>
        <taxon>Craniata</taxon>
        <taxon>Vertebrata</taxon>
        <taxon>Euteleostomi</taxon>
        <taxon>Actinopterygii</taxon>
        <taxon>Neopterygii</taxon>
        <taxon>Teleostei</taxon>
        <taxon>Neoteleostei</taxon>
        <taxon>Acanthomorphata</taxon>
        <taxon>Ovalentaria</taxon>
        <taxon>Cichlomorphae</taxon>
        <taxon>Cichliformes</taxon>
        <taxon>Cichlidae</taxon>
        <taxon>African cichlids</taxon>
        <taxon>Pseudocrenilabrinae</taxon>
        <taxon>Haplochromini</taxon>
        <taxon>Haplochromis</taxon>
    </lineage>
</organism>
<dbReference type="InterPro" id="IPR051573">
    <property type="entry name" value="Ankyrin-SOCS_box_domain"/>
</dbReference>